<keyword evidence="2" id="KW-1133">Transmembrane helix</keyword>
<accession>A0A6J6T4I4</accession>
<feature type="transmembrane region" description="Helical" evidence="2">
    <location>
        <begin position="37"/>
        <end position="57"/>
    </location>
</feature>
<feature type="region of interest" description="Disordered" evidence="1">
    <location>
        <begin position="149"/>
        <end position="235"/>
    </location>
</feature>
<evidence type="ECO:0000256" key="1">
    <source>
        <dbReference type="SAM" id="MobiDB-lite"/>
    </source>
</evidence>
<reference evidence="3" key="1">
    <citation type="submission" date="2020-05" db="EMBL/GenBank/DDBJ databases">
        <authorList>
            <person name="Chiriac C."/>
            <person name="Salcher M."/>
            <person name="Ghai R."/>
            <person name="Kavagutti S V."/>
        </authorList>
    </citation>
    <scope>NUCLEOTIDE SEQUENCE</scope>
</reference>
<protein>
    <submittedName>
        <fullName evidence="3">Unannotated protein</fullName>
    </submittedName>
</protein>
<proteinExistence type="predicted"/>
<keyword evidence="2" id="KW-0812">Transmembrane</keyword>
<dbReference type="AlphaFoldDB" id="A0A6J6T4I4"/>
<dbReference type="EMBL" id="CAEZYQ010000009">
    <property type="protein sequence ID" value="CAB4742066.1"/>
    <property type="molecule type" value="Genomic_DNA"/>
</dbReference>
<gene>
    <name evidence="3" type="ORF">UFOPK2761_01371</name>
</gene>
<name>A0A6J6T4I4_9ZZZZ</name>
<evidence type="ECO:0000313" key="3">
    <source>
        <dbReference type="EMBL" id="CAB4742066.1"/>
    </source>
</evidence>
<organism evidence="3">
    <name type="scientific">freshwater metagenome</name>
    <dbReference type="NCBI Taxonomy" id="449393"/>
    <lineage>
        <taxon>unclassified sequences</taxon>
        <taxon>metagenomes</taxon>
        <taxon>ecological metagenomes</taxon>
    </lineage>
</organism>
<feature type="compositionally biased region" description="Basic and acidic residues" evidence="1">
    <location>
        <begin position="179"/>
        <end position="235"/>
    </location>
</feature>
<sequence length="235" mass="24724">MPSPATLRQRAPRLAGAAVERARLTVVPRAETRAARLPFVSLVTVLLLGGVVGLLLFNTSMQQSAFTATSLEQRAAVLSARQESLGMKLEQLRDPQEVARRAQQLGMRVPAAPLFLDLSDGSVAGDPAGAQVLAPVLLEAKAPPLPAELAPATQVVRPPEGTLSGDRGNGNGNGNGNGRADDRAGDRGNREGRGDGRGDAARSDRGGRNGEASSDRDRGGDRERRDDRGRSGRDR</sequence>
<evidence type="ECO:0000256" key="2">
    <source>
        <dbReference type="SAM" id="Phobius"/>
    </source>
</evidence>
<feature type="compositionally biased region" description="Gly residues" evidence="1">
    <location>
        <begin position="167"/>
        <end position="177"/>
    </location>
</feature>
<keyword evidence="2" id="KW-0472">Membrane</keyword>